<sequence>MKIRERQTSHMIDFLFPLALFFCFAVSAIVLILMATGIYRSTTESSARNHVGRTALAYVSEKLHQGDADGDVFIGALGEEPALVLRRQSDGGTYCTYIYEYEGALRELFLKEGAEVPPENGSVIAEIKAFSMEKISDGLFSFVCREESGETLTHLVSVRSQSAGGTGHE</sequence>
<dbReference type="EMBL" id="JAJEQR010000023">
    <property type="protein sequence ID" value="MCC2231154.1"/>
    <property type="molecule type" value="Genomic_DNA"/>
</dbReference>
<dbReference type="RefSeq" id="WP_308453677.1">
    <property type="nucleotide sequence ID" value="NZ_JAJEQR010000023.1"/>
</dbReference>
<dbReference type="AlphaFoldDB" id="A0AAE3EAN4"/>
<name>A0AAE3EAN4_9FIRM</name>
<protein>
    <submittedName>
        <fullName evidence="2">DUF4860 domain-containing protein</fullName>
    </submittedName>
</protein>
<keyword evidence="3" id="KW-1185">Reference proteome</keyword>
<evidence type="ECO:0000256" key="1">
    <source>
        <dbReference type="SAM" id="Phobius"/>
    </source>
</evidence>
<proteinExistence type="predicted"/>
<dbReference type="Pfam" id="PF16152">
    <property type="entry name" value="DUF4860"/>
    <property type="match status" value="1"/>
</dbReference>
<keyword evidence="1" id="KW-0472">Membrane</keyword>
<comment type="caution">
    <text evidence="2">The sequence shown here is derived from an EMBL/GenBank/DDBJ whole genome shotgun (WGS) entry which is preliminary data.</text>
</comment>
<gene>
    <name evidence="2" type="ORF">LKD81_09140</name>
</gene>
<keyword evidence="1" id="KW-1133">Transmembrane helix</keyword>
<dbReference type="Proteomes" id="UP001198182">
    <property type="component" value="Unassembled WGS sequence"/>
</dbReference>
<accession>A0AAE3EAN4</accession>
<feature type="transmembrane region" description="Helical" evidence="1">
    <location>
        <begin position="12"/>
        <end position="39"/>
    </location>
</feature>
<organism evidence="2 3">
    <name type="scientific">Hominifimenecus microfluidus</name>
    <dbReference type="NCBI Taxonomy" id="2885348"/>
    <lineage>
        <taxon>Bacteria</taxon>
        <taxon>Bacillati</taxon>
        <taxon>Bacillota</taxon>
        <taxon>Clostridia</taxon>
        <taxon>Lachnospirales</taxon>
        <taxon>Lachnospiraceae</taxon>
        <taxon>Hominifimenecus</taxon>
    </lineage>
</organism>
<keyword evidence="1" id="KW-0812">Transmembrane</keyword>
<evidence type="ECO:0000313" key="3">
    <source>
        <dbReference type="Proteomes" id="UP001198182"/>
    </source>
</evidence>
<evidence type="ECO:0000313" key="2">
    <source>
        <dbReference type="EMBL" id="MCC2231154.1"/>
    </source>
</evidence>
<dbReference type="InterPro" id="IPR032340">
    <property type="entry name" value="DUF4860"/>
</dbReference>
<reference evidence="2" key="1">
    <citation type="submission" date="2021-10" db="EMBL/GenBank/DDBJ databases">
        <title>Anaerobic single-cell dispensing facilitates the cultivation of human gut bacteria.</title>
        <authorList>
            <person name="Afrizal A."/>
        </authorList>
    </citation>
    <scope>NUCLEOTIDE SEQUENCE</scope>
    <source>
        <strain evidence="2">CLA-AA-H215</strain>
    </source>
</reference>